<dbReference type="InterPro" id="IPR017946">
    <property type="entry name" value="PLC-like_Pdiesterase_TIM-brl"/>
</dbReference>
<dbReference type="EMBL" id="JAEQNB010000002">
    <property type="protein sequence ID" value="MBL0386390.1"/>
    <property type="molecule type" value="Genomic_DNA"/>
</dbReference>
<dbReference type="RefSeq" id="WP_201632844.1">
    <property type="nucleotide sequence ID" value="NZ_JAEQNB010000002.1"/>
</dbReference>
<evidence type="ECO:0000313" key="2">
    <source>
        <dbReference type="EMBL" id="MBL0386390.1"/>
    </source>
</evidence>
<dbReference type="SUPFAM" id="SSF51695">
    <property type="entry name" value="PLC-like phosphodiesterases"/>
    <property type="match status" value="1"/>
</dbReference>
<dbReference type="PANTHER" id="PTHR46211:SF1">
    <property type="entry name" value="GLYCEROPHOSPHODIESTER PHOSPHODIESTERASE, CYTOPLASMIC"/>
    <property type="match status" value="1"/>
</dbReference>
<sequence>MAFFRKKVLNLAHRGASGYAPENTMEAFHVAEQMGADGFEFDVQLTKDGVPVVIHDELLDRTTNGRGFVYMHTLDELRALDAGSWYDPKYKGVQIPTLQEVIETFGNRMVLNIELKNSIFEMPGLEEKTLDLIRRNQIEKSVVVSSFHHGSMLKFHELAPDIATGLLYDCVIVGAVQYAKRLGARALHPFFATVKPHLVEEAHAAGLAVNVWTVNEVNHMRLAALSGVDAIITNYPDRLKEVLSSVSTI</sequence>
<evidence type="ECO:0000313" key="3">
    <source>
        <dbReference type="Proteomes" id="UP000602284"/>
    </source>
</evidence>
<feature type="domain" description="GP-PDE" evidence="1">
    <location>
        <begin position="8"/>
        <end position="243"/>
    </location>
</feature>
<proteinExistence type="predicted"/>
<organism evidence="2 3">
    <name type="scientific">Tumebacillus amylolyticus</name>
    <dbReference type="NCBI Taxonomy" id="2801339"/>
    <lineage>
        <taxon>Bacteria</taxon>
        <taxon>Bacillati</taxon>
        <taxon>Bacillota</taxon>
        <taxon>Bacilli</taxon>
        <taxon>Bacillales</taxon>
        <taxon>Alicyclobacillaceae</taxon>
        <taxon>Tumebacillus</taxon>
    </lineage>
</organism>
<reference evidence="2 3" key="1">
    <citation type="submission" date="2021-01" db="EMBL/GenBank/DDBJ databases">
        <title>Tumebacillus sp. strain ITR2 16S ribosomal RNA gene Genome sequencing and assembly.</title>
        <authorList>
            <person name="Kang M."/>
        </authorList>
    </citation>
    <scope>NUCLEOTIDE SEQUENCE [LARGE SCALE GENOMIC DNA]</scope>
    <source>
        <strain evidence="2 3">ITR2</strain>
    </source>
</reference>
<dbReference type="PANTHER" id="PTHR46211">
    <property type="entry name" value="GLYCEROPHOSPHORYL DIESTER PHOSPHODIESTERASE"/>
    <property type="match status" value="1"/>
</dbReference>
<dbReference type="Gene3D" id="3.20.20.190">
    <property type="entry name" value="Phosphatidylinositol (PI) phosphodiesterase"/>
    <property type="match status" value="1"/>
</dbReference>
<comment type="caution">
    <text evidence="2">The sequence shown here is derived from an EMBL/GenBank/DDBJ whole genome shotgun (WGS) entry which is preliminary data.</text>
</comment>
<dbReference type="CDD" id="cd08563">
    <property type="entry name" value="GDPD_TtGDE_like"/>
    <property type="match status" value="1"/>
</dbReference>
<dbReference type="Proteomes" id="UP000602284">
    <property type="component" value="Unassembled WGS sequence"/>
</dbReference>
<protein>
    <submittedName>
        <fullName evidence="2">Glycerophosphodiester phosphodiesterase</fullName>
    </submittedName>
</protein>
<keyword evidence="3" id="KW-1185">Reference proteome</keyword>
<dbReference type="PROSITE" id="PS51704">
    <property type="entry name" value="GP_PDE"/>
    <property type="match status" value="1"/>
</dbReference>
<gene>
    <name evidence="2" type="ORF">JJB07_07000</name>
</gene>
<dbReference type="InterPro" id="IPR030395">
    <property type="entry name" value="GP_PDE_dom"/>
</dbReference>
<name>A0ABS1J871_9BACL</name>
<evidence type="ECO:0000259" key="1">
    <source>
        <dbReference type="PROSITE" id="PS51704"/>
    </source>
</evidence>
<accession>A0ABS1J871</accession>
<dbReference type="Pfam" id="PF03009">
    <property type="entry name" value="GDPD"/>
    <property type="match status" value="1"/>
</dbReference>